<reference evidence="9 10" key="1">
    <citation type="submission" date="2019-09" db="EMBL/GenBank/DDBJ databases">
        <title>Draft genome of the ectomycorrhizal ascomycete Sphaerosporella brunnea.</title>
        <authorList>
            <consortium name="DOE Joint Genome Institute"/>
            <person name="Benucci G.M."/>
            <person name="Marozzi G."/>
            <person name="Antonielli L."/>
            <person name="Sanchez S."/>
            <person name="Marco P."/>
            <person name="Wang X."/>
            <person name="Falini L.B."/>
            <person name="Barry K."/>
            <person name="Haridas S."/>
            <person name="Lipzen A."/>
            <person name="Labutti K."/>
            <person name="Grigoriev I.V."/>
            <person name="Murat C."/>
            <person name="Martin F."/>
            <person name="Albertini E."/>
            <person name="Donnini D."/>
            <person name="Bonito G."/>
        </authorList>
    </citation>
    <scope>NUCLEOTIDE SEQUENCE [LARGE SCALE GENOMIC DNA]</scope>
    <source>
        <strain evidence="9 10">Sb_GMNB300</strain>
    </source>
</reference>
<dbReference type="InterPro" id="IPR052337">
    <property type="entry name" value="SAT4-like"/>
</dbReference>
<sequence>MITPAVTIVIDWTCMLVTYSIFAGRLWVRIRQNRKSMFPKWDTDIILGLIVAVATVALGANTWKNVQQLRADDSSSPAGEDSVMALKLLYAQSFIYYIIVWLIKAAFLSTFWHFSQKITRKCKIALYILTALVIATFILITLTMFLTCLPIQRAWSLGPDFCSPQQKIWNHSKTAAANIVTDLFLIGLFIAILRNLSFGTRERWGIIFFLTISAIPILAAILRVIIVALALRPTLDKPTPEDTSRFNGILYLASEIELTTAFIAACLPAFRGYFKEKKELRHYSQTSHEFHGSEHGGAKDRIGSSRREGDAEAWMDLDLEMVEAGSQDELWPPRERHGG</sequence>
<dbReference type="Pfam" id="PF20684">
    <property type="entry name" value="Fung_rhodopsin"/>
    <property type="match status" value="1"/>
</dbReference>
<dbReference type="GO" id="GO:0016020">
    <property type="term" value="C:membrane"/>
    <property type="evidence" value="ECO:0007669"/>
    <property type="project" value="UniProtKB-SubCell"/>
</dbReference>
<gene>
    <name evidence="9" type="ORF">FN846DRAFT_553966</name>
</gene>
<feature type="transmembrane region" description="Helical" evidence="7">
    <location>
        <begin position="175"/>
        <end position="193"/>
    </location>
</feature>
<evidence type="ECO:0000256" key="2">
    <source>
        <dbReference type="ARBA" id="ARBA00022692"/>
    </source>
</evidence>
<proteinExistence type="inferred from homology"/>
<dbReference type="AlphaFoldDB" id="A0A5J5F2T7"/>
<comment type="caution">
    <text evidence="9">The sequence shown here is derived from an EMBL/GenBank/DDBJ whole genome shotgun (WGS) entry which is preliminary data.</text>
</comment>
<evidence type="ECO:0000256" key="1">
    <source>
        <dbReference type="ARBA" id="ARBA00004141"/>
    </source>
</evidence>
<keyword evidence="10" id="KW-1185">Reference proteome</keyword>
<evidence type="ECO:0000256" key="5">
    <source>
        <dbReference type="ARBA" id="ARBA00038359"/>
    </source>
</evidence>
<evidence type="ECO:0000256" key="6">
    <source>
        <dbReference type="SAM" id="MobiDB-lite"/>
    </source>
</evidence>
<dbReference type="InterPro" id="IPR049326">
    <property type="entry name" value="Rhodopsin_dom_fungi"/>
</dbReference>
<evidence type="ECO:0000256" key="3">
    <source>
        <dbReference type="ARBA" id="ARBA00022989"/>
    </source>
</evidence>
<keyword evidence="4 7" id="KW-0472">Membrane</keyword>
<evidence type="ECO:0000313" key="10">
    <source>
        <dbReference type="Proteomes" id="UP000326924"/>
    </source>
</evidence>
<feature type="transmembrane region" description="Helical" evidence="7">
    <location>
        <begin position="126"/>
        <end position="155"/>
    </location>
</feature>
<dbReference type="OrthoDB" id="5372266at2759"/>
<keyword evidence="3 7" id="KW-1133">Transmembrane helix</keyword>
<feature type="transmembrane region" description="Helical" evidence="7">
    <location>
        <begin position="205"/>
        <end position="229"/>
    </location>
</feature>
<feature type="transmembrane region" description="Helical" evidence="7">
    <location>
        <begin position="45"/>
        <end position="63"/>
    </location>
</feature>
<dbReference type="PANTHER" id="PTHR33048">
    <property type="entry name" value="PTH11-LIKE INTEGRAL MEMBRANE PROTEIN (AFU_ORTHOLOGUE AFUA_5G11245)"/>
    <property type="match status" value="1"/>
</dbReference>
<feature type="domain" description="Rhodopsin" evidence="8">
    <location>
        <begin position="25"/>
        <end position="275"/>
    </location>
</feature>
<organism evidence="9 10">
    <name type="scientific">Sphaerosporella brunnea</name>
    <dbReference type="NCBI Taxonomy" id="1250544"/>
    <lineage>
        <taxon>Eukaryota</taxon>
        <taxon>Fungi</taxon>
        <taxon>Dikarya</taxon>
        <taxon>Ascomycota</taxon>
        <taxon>Pezizomycotina</taxon>
        <taxon>Pezizomycetes</taxon>
        <taxon>Pezizales</taxon>
        <taxon>Pyronemataceae</taxon>
        <taxon>Sphaerosporella</taxon>
    </lineage>
</organism>
<dbReference type="PANTHER" id="PTHR33048:SF146">
    <property type="entry name" value="INTEGRAL MEMBRANE PROTEIN"/>
    <property type="match status" value="1"/>
</dbReference>
<dbReference type="EMBL" id="VXIS01000048">
    <property type="protein sequence ID" value="KAA8910262.1"/>
    <property type="molecule type" value="Genomic_DNA"/>
</dbReference>
<feature type="transmembrane region" description="Helical" evidence="7">
    <location>
        <begin position="94"/>
        <end position="114"/>
    </location>
</feature>
<evidence type="ECO:0000259" key="8">
    <source>
        <dbReference type="Pfam" id="PF20684"/>
    </source>
</evidence>
<comment type="similarity">
    <text evidence="5">Belongs to the SAT4 family.</text>
</comment>
<feature type="transmembrane region" description="Helical" evidence="7">
    <location>
        <begin position="249"/>
        <end position="270"/>
    </location>
</feature>
<dbReference type="InParanoid" id="A0A5J5F2T7"/>
<evidence type="ECO:0000256" key="7">
    <source>
        <dbReference type="SAM" id="Phobius"/>
    </source>
</evidence>
<evidence type="ECO:0000313" key="9">
    <source>
        <dbReference type="EMBL" id="KAA8910262.1"/>
    </source>
</evidence>
<keyword evidence="2 7" id="KW-0812">Transmembrane</keyword>
<comment type="subcellular location">
    <subcellularLocation>
        <location evidence="1">Membrane</location>
        <topology evidence="1">Multi-pass membrane protein</topology>
    </subcellularLocation>
</comment>
<feature type="transmembrane region" description="Helical" evidence="7">
    <location>
        <begin position="6"/>
        <end position="24"/>
    </location>
</feature>
<protein>
    <recommendedName>
        <fullName evidence="8">Rhodopsin domain-containing protein</fullName>
    </recommendedName>
</protein>
<dbReference type="Proteomes" id="UP000326924">
    <property type="component" value="Unassembled WGS sequence"/>
</dbReference>
<accession>A0A5J5F2T7</accession>
<feature type="region of interest" description="Disordered" evidence="6">
    <location>
        <begin position="286"/>
        <end position="310"/>
    </location>
</feature>
<evidence type="ECO:0000256" key="4">
    <source>
        <dbReference type="ARBA" id="ARBA00023136"/>
    </source>
</evidence>
<name>A0A5J5F2T7_9PEZI</name>